<comment type="caution">
    <text evidence="1">The sequence shown here is derived from an EMBL/GenBank/DDBJ whole genome shotgun (WGS) entry which is preliminary data.</text>
</comment>
<evidence type="ECO:0000313" key="1">
    <source>
        <dbReference type="EMBL" id="TBU07503.1"/>
    </source>
</evidence>
<accession>A0A4Q9LHB2</accession>
<sequence length="83" mass="10177">MQELFVGEVKYEEIKRRIFSDVCFRRAVDVNSTVQIFVSRDRKEEEELWKVLIFGIEVEILVFKKFRILGVEILDFKRLEYWE</sequence>
<dbReference type="AlphaFoldDB" id="A0A4Q9LHB2"/>
<dbReference type="VEuPathDB" id="MicrosporidiaDB:CWI38_2391p0020"/>
<organism evidence="1 2">
    <name type="scientific">Hamiltosporidium tvaerminnensis</name>
    <dbReference type="NCBI Taxonomy" id="1176355"/>
    <lineage>
        <taxon>Eukaryota</taxon>
        <taxon>Fungi</taxon>
        <taxon>Fungi incertae sedis</taxon>
        <taxon>Microsporidia</taxon>
        <taxon>Dubosqiidae</taxon>
        <taxon>Hamiltosporidium</taxon>
    </lineage>
</organism>
<protein>
    <submittedName>
        <fullName evidence="1">Uncharacterized protein</fullName>
    </submittedName>
</protein>
<reference evidence="1 2" key="1">
    <citation type="submission" date="2017-12" db="EMBL/GenBank/DDBJ databases">
        <authorList>
            <person name="Pombert J.-F."/>
            <person name="Haag K.L."/>
            <person name="Ebert D."/>
        </authorList>
    </citation>
    <scope>NUCLEOTIDE SEQUENCE [LARGE SCALE GENOMIC DNA]</scope>
    <source>
        <strain evidence="1">IL-G-3</strain>
    </source>
</reference>
<proteinExistence type="predicted"/>
<dbReference type="EMBL" id="PITK01002391">
    <property type="protein sequence ID" value="TBU07503.1"/>
    <property type="molecule type" value="Genomic_DNA"/>
</dbReference>
<name>A0A4Q9LHB2_9MICR</name>
<dbReference type="Proteomes" id="UP000292282">
    <property type="component" value="Unassembled WGS sequence"/>
</dbReference>
<gene>
    <name evidence="1" type="ORF">CWI38_2391p0020</name>
</gene>
<keyword evidence="2" id="KW-1185">Reference proteome</keyword>
<evidence type="ECO:0000313" key="2">
    <source>
        <dbReference type="Proteomes" id="UP000292282"/>
    </source>
</evidence>